<protein>
    <submittedName>
        <fullName evidence="1">Uncharacterized protein</fullName>
    </submittedName>
</protein>
<dbReference type="EMBL" id="CAEY01001588">
    <property type="status" value="NOT_ANNOTATED_CDS"/>
    <property type="molecule type" value="Genomic_DNA"/>
</dbReference>
<accession>T1K5H9</accession>
<reference evidence="1" key="2">
    <citation type="submission" date="2015-06" db="UniProtKB">
        <authorList>
            <consortium name="EnsemblMetazoa"/>
        </authorList>
    </citation>
    <scope>IDENTIFICATION</scope>
</reference>
<keyword evidence="2" id="KW-1185">Reference proteome</keyword>
<organism evidence="1 2">
    <name type="scientific">Tetranychus urticae</name>
    <name type="common">Two-spotted spider mite</name>
    <dbReference type="NCBI Taxonomy" id="32264"/>
    <lineage>
        <taxon>Eukaryota</taxon>
        <taxon>Metazoa</taxon>
        <taxon>Ecdysozoa</taxon>
        <taxon>Arthropoda</taxon>
        <taxon>Chelicerata</taxon>
        <taxon>Arachnida</taxon>
        <taxon>Acari</taxon>
        <taxon>Acariformes</taxon>
        <taxon>Trombidiformes</taxon>
        <taxon>Prostigmata</taxon>
        <taxon>Eleutherengona</taxon>
        <taxon>Raphignathae</taxon>
        <taxon>Tetranychoidea</taxon>
        <taxon>Tetranychidae</taxon>
        <taxon>Tetranychus</taxon>
    </lineage>
</organism>
<evidence type="ECO:0000313" key="1">
    <source>
        <dbReference type="EnsemblMetazoa" id="tetur05g06320.1"/>
    </source>
</evidence>
<dbReference type="Proteomes" id="UP000015104">
    <property type="component" value="Unassembled WGS sequence"/>
</dbReference>
<evidence type="ECO:0000313" key="2">
    <source>
        <dbReference type="Proteomes" id="UP000015104"/>
    </source>
</evidence>
<dbReference type="AlphaFoldDB" id="T1K5H9"/>
<reference evidence="2" key="1">
    <citation type="submission" date="2011-08" db="EMBL/GenBank/DDBJ databases">
        <authorList>
            <person name="Rombauts S."/>
        </authorList>
    </citation>
    <scope>NUCLEOTIDE SEQUENCE</scope>
    <source>
        <strain evidence="2">London</strain>
    </source>
</reference>
<dbReference type="EnsemblMetazoa" id="tetur05g06320.1">
    <property type="protein sequence ID" value="tetur05g06320.1"/>
    <property type="gene ID" value="tetur05g06320"/>
</dbReference>
<sequence length="448" mass="51232">MNTVNSLKRPFTETSDSCKLLVCKTCKKDEPVVLNLKTCGCLFCESCDGDSRNKCISCDSEVDPKIKLTFTKKLKCKFYERNKCYSFAEYKCKCLNCFVCELCLNFVHRKRVSGSCDPEVLTPKVTNSPEPCQSCKEFIAEFKMTSAPYSKICFNCSTNSNSECIPYVTNPDEDLDWDQFYKDFVQSSQMASDKIKKNRRSIRINEYTEVYDRHIVTLKQQLENSKKDYLRPDGTAKTILDLLKNKELALHGKNGKDQMTNLLNYYREKHNYNPRYPATSRIKALLSSFDSAKLGLSVDSVGVSDNGFKPLAILVEKPSAANQRKKTLKNIQKHEDKWVRKESFTVNDIVFIFDANTTDTFKCKRARILSKGNRNSTVFLLDFGFEISVKNSSIGQINHIEVPTNGKKTCFLAQLTGSVNVNCGLKQQDCIIFPKFPKYTMDFLRLSR</sequence>
<dbReference type="HOGENOM" id="CLU_048952_0_0_1"/>
<name>T1K5H9_TETUR</name>
<proteinExistence type="predicted"/>